<dbReference type="PROSITE" id="PS01149">
    <property type="entry name" value="PSI_RSU"/>
    <property type="match status" value="1"/>
</dbReference>
<comment type="similarity">
    <text evidence="1 4">Belongs to the pseudouridine synthase RsuA family.</text>
</comment>
<feature type="compositionally biased region" description="Gly residues" evidence="5">
    <location>
        <begin position="217"/>
        <end position="227"/>
    </location>
</feature>
<dbReference type="Pfam" id="PF00849">
    <property type="entry name" value="PseudoU_synth_2"/>
    <property type="match status" value="1"/>
</dbReference>
<dbReference type="InterPro" id="IPR000748">
    <property type="entry name" value="PsdUridine_synth_RsuA/RluB/E/F"/>
</dbReference>
<feature type="compositionally biased region" description="Basic and acidic residues" evidence="5">
    <location>
        <begin position="1"/>
        <end position="12"/>
    </location>
</feature>
<dbReference type="InterPro" id="IPR018496">
    <property type="entry name" value="PsdUridine_synth_RsuA/RluB_CS"/>
</dbReference>
<dbReference type="InterPro" id="IPR002942">
    <property type="entry name" value="S4_RNA-bd"/>
</dbReference>
<dbReference type="EC" id="5.4.99.-" evidence="4"/>
<proteinExistence type="inferred from homology"/>
<dbReference type="SMART" id="SM00363">
    <property type="entry name" value="S4"/>
    <property type="match status" value="1"/>
</dbReference>
<dbReference type="CDD" id="cd02870">
    <property type="entry name" value="PseudoU_synth_RsuA_like"/>
    <property type="match status" value="1"/>
</dbReference>
<gene>
    <name evidence="7" type="ORF">KO481_30160</name>
</gene>
<sequence>MDTPARRDGTPDRRKRSNEPPRGGGRGQGGRDADGRGGSSRGRGGYGSDRGSARGGNADDRGSRRGGYSQERGSGRGGYSDDRGRGGYSQDRGAGRGGSGRGGYSDDRSSSRGGYSQERGSGRGGYSDHRGSNRGGYSDRGSRGGFSQDRGSGRGGYSDDRGRGGYSQDRGAGRGGYSAGRGGNSPERGGFSQDRGGRGGYSDDRGRGGYSQDRGTNRGGYSQGRGGNSPERGGFSQDRGGRGGYSSDRGFAGRGGSESRGRAPESLPGRNDSRSIAGRNTSGRIGGARPLTPQPAPNRKPKPQPQRRQPTLVSFAKPAKHQHVEHEADGPKKLPWGEGERLQKVLAKAGVASRRVAEELIEQGRIEVDGAIVREQGLRIDPETAVVRVDGVRIVVREEQVYLALNKPKGFQSTMSDEFNRPCVGDIVAERVMAGQRLFHVGRLDADTEGLLLLTNDGDLAHRLMHPSFQVSKTYLATVDGEVQRDIGKRLRKGVELDDGPASVDDFQVLELGAGRSLVKVVLHEGRKHIVRRLLDAVGHPVTALVRTHIGPVALGDQRPGTLRVLGRDEIGKLYEAVEL</sequence>
<feature type="region of interest" description="Disordered" evidence="5">
    <location>
        <begin position="317"/>
        <end position="336"/>
    </location>
</feature>
<feature type="compositionally biased region" description="Gly residues" evidence="5">
    <location>
        <begin position="173"/>
        <end position="183"/>
    </location>
</feature>
<keyword evidence="3" id="KW-0694">RNA-binding</keyword>
<keyword evidence="8" id="KW-1185">Reference proteome</keyword>
<dbReference type="Gene3D" id="3.30.2350.10">
    <property type="entry name" value="Pseudouridine synthase"/>
    <property type="match status" value="1"/>
</dbReference>
<feature type="compositionally biased region" description="Gly residues" evidence="5">
    <location>
        <begin position="36"/>
        <end position="48"/>
    </location>
</feature>
<dbReference type="Pfam" id="PF01479">
    <property type="entry name" value="S4"/>
    <property type="match status" value="1"/>
</dbReference>
<evidence type="ECO:0000256" key="1">
    <source>
        <dbReference type="ARBA" id="ARBA00008348"/>
    </source>
</evidence>
<dbReference type="InterPro" id="IPR050343">
    <property type="entry name" value="RsuA_PseudoU_synthase"/>
</dbReference>
<dbReference type="SUPFAM" id="SSF55120">
    <property type="entry name" value="Pseudouridine synthase"/>
    <property type="match status" value="1"/>
</dbReference>
<evidence type="ECO:0000313" key="7">
    <source>
        <dbReference type="EMBL" id="MBU3065777.1"/>
    </source>
</evidence>
<feature type="region of interest" description="Disordered" evidence="5">
    <location>
        <begin position="1"/>
        <end position="310"/>
    </location>
</feature>
<dbReference type="Proteomes" id="UP000733379">
    <property type="component" value="Unassembled WGS sequence"/>
</dbReference>
<feature type="compositionally biased region" description="Basic and acidic residues" evidence="5">
    <location>
        <begin position="322"/>
        <end position="332"/>
    </location>
</feature>
<dbReference type="PANTHER" id="PTHR47683:SF2">
    <property type="entry name" value="RNA-BINDING S4 DOMAIN-CONTAINING PROTEIN"/>
    <property type="match status" value="1"/>
</dbReference>
<evidence type="ECO:0000256" key="2">
    <source>
        <dbReference type="ARBA" id="ARBA00023235"/>
    </source>
</evidence>
<keyword evidence="2 4" id="KW-0413">Isomerase</keyword>
<feature type="domain" description="RNA-binding S4" evidence="6">
    <location>
        <begin position="340"/>
        <end position="400"/>
    </location>
</feature>
<evidence type="ECO:0000313" key="8">
    <source>
        <dbReference type="Proteomes" id="UP000733379"/>
    </source>
</evidence>
<dbReference type="InterPro" id="IPR036986">
    <property type="entry name" value="S4_RNA-bd_sf"/>
</dbReference>
<accession>A0ABS6B631</accession>
<evidence type="ECO:0000256" key="3">
    <source>
        <dbReference type="PROSITE-ProRule" id="PRU00182"/>
    </source>
</evidence>
<dbReference type="SUPFAM" id="SSF55174">
    <property type="entry name" value="Alpha-L RNA-binding motif"/>
    <property type="match status" value="1"/>
</dbReference>
<dbReference type="InterPro" id="IPR020103">
    <property type="entry name" value="PsdUridine_synth_cat_dom_sf"/>
</dbReference>
<evidence type="ECO:0000256" key="4">
    <source>
        <dbReference type="RuleBase" id="RU003887"/>
    </source>
</evidence>
<dbReference type="PROSITE" id="PS50889">
    <property type="entry name" value="S4"/>
    <property type="match status" value="1"/>
</dbReference>
<dbReference type="NCBIfam" id="TIGR00093">
    <property type="entry name" value="pseudouridine synthase"/>
    <property type="match status" value="1"/>
</dbReference>
<protein>
    <recommendedName>
        <fullName evidence="4">Pseudouridine synthase</fullName>
        <ecNumber evidence="4">5.4.99.-</ecNumber>
    </recommendedName>
</protein>
<dbReference type="CDD" id="cd00165">
    <property type="entry name" value="S4"/>
    <property type="match status" value="1"/>
</dbReference>
<reference evidence="7 8" key="1">
    <citation type="submission" date="2021-06" db="EMBL/GenBank/DDBJ databases">
        <title>Actinomycetes sequencing.</title>
        <authorList>
            <person name="Shan Q."/>
        </authorList>
    </citation>
    <scope>NUCLEOTIDE SEQUENCE [LARGE SCALE GENOMIC DNA]</scope>
    <source>
        <strain evidence="7 8">NEAU-G5</strain>
    </source>
</reference>
<dbReference type="InterPro" id="IPR006145">
    <property type="entry name" value="PsdUridine_synth_RsuA/RluA"/>
</dbReference>
<dbReference type="EMBL" id="JAHKNI010000012">
    <property type="protein sequence ID" value="MBU3065777.1"/>
    <property type="molecule type" value="Genomic_DNA"/>
</dbReference>
<dbReference type="PANTHER" id="PTHR47683">
    <property type="entry name" value="PSEUDOURIDINE SYNTHASE FAMILY PROTEIN-RELATED"/>
    <property type="match status" value="1"/>
</dbReference>
<organism evidence="7 8">
    <name type="scientific">Nocardia albiluteola</name>
    <dbReference type="NCBI Taxonomy" id="2842303"/>
    <lineage>
        <taxon>Bacteria</taxon>
        <taxon>Bacillati</taxon>
        <taxon>Actinomycetota</taxon>
        <taxon>Actinomycetes</taxon>
        <taxon>Mycobacteriales</taxon>
        <taxon>Nocardiaceae</taxon>
        <taxon>Nocardia</taxon>
    </lineage>
</organism>
<evidence type="ECO:0000259" key="6">
    <source>
        <dbReference type="SMART" id="SM00363"/>
    </source>
</evidence>
<dbReference type="Gene3D" id="3.10.290.10">
    <property type="entry name" value="RNA-binding S4 domain"/>
    <property type="match status" value="1"/>
</dbReference>
<comment type="caution">
    <text evidence="7">The sequence shown here is derived from an EMBL/GenBank/DDBJ whole genome shotgun (WGS) entry which is preliminary data.</text>
</comment>
<evidence type="ECO:0000256" key="5">
    <source>
        <dbReference type="SAM" id="MobiDB-lite"/>
    </source>
</evidence>
<feature type="compositionally biased region" description="Basic and acidic residues" evidence="5">
    <location>
        <begin position="195"/>
        <end position="207"/>
    </location>
</feature>
<name>A0ABS6B631_9NOCA</name>